<dbReference type="RefSeq" id="XP_013437291.1">
    <property type="nucleotide sequence ID" value="XM_013581837.1"/>
</dbReference>
<dbReference type="AlphaFoldDB" id="U6N236"/>
<accession>U6N236</accession>
<feature type="region of interest" description="Disordered" evidence="1">
    <location>
        <begin position="1"/>
        <end position="77"/>
    </location>
</feature>
<proteinExistence type="predicted"/>
<feature type="compositionally biased region" description="Basic and acidic residues" evidence="1">
    <location>
        <begin position="127"/>
        <end position="137"/>
    </location>
</feature>
<evidence type="ECO:0000313" key="4">
    <source>
        <dbReference type="Proteomes" id="UP000030754"/>
    </source>
</evidence>
<evidence type="ECO:0000256" key="2">
    <source>
        <dbReference type="SAM" id="Phobius"/>
    </source>
</evidence>
<name>U6N236_9EIME</name>
<gene>
    <name evidence="3" type="ORF">ENH_00065530</name>
</gene>
<sequence length="350" mass="37314">MMLSEVESWVLDESDGADADLGPPTDRGPPGRTWASRGAPQEGSPGAPSGSAVDLDDFLGDYEQPQTSLWATGTDVDLSPLGPGTNDGAAAATVAAATAAAAAVAKDRSSWPLLQSEEPARSGLTRRTGEDSTDPRRPLQGPKPPWAPPSLNCSDKPASGSLGPTALGRMRWVENCFWDFMSHGSIRGLCREVYSSVFLSYLYVFVLLVNGWVLLRWLSLAPVDGILVTAETFVSFMLIFEVTLRSIVLGPACLSSCAHIFDCAVTAISVTLFINSGDLQSLFKASRAPPVPHGTSGAPGAADDVLREFMTALRIVTQVVRLVPLAMHQKRAKLPQDGVDFSRLDPYDDL</sequence>
<evidence type="ECO:0000256" key="1">
    <source>
        <dbReference type="SAM" id="MobiDB-lite"/>
    </source>
</evidence>
<dbReference type="OrthoDB" id="346192at2759"/>
<keyword evidence="4" id="KW-1185">Reference proteome</keyword>
<organism evidence="3 4">
    <name type="scientific">Eimeria necatrix</name>
    <dbReference type="NCBI Taxonomy" id="51315"/>
    <lineage>
        <taxon>Eukaryota</taxon>
        <taxon>Sar</taxon>
        <taxon>Alveolata</taxon>
        <taxon>Apicomplexa</taxon>
        <taxon>Conoidasida</taxon>
        <taxon>Coccidia</taxon>
        <taxon>Eucoccidiorida</taxon>
        <taxon>Eimeriorina</taxon>
        <taxon>Eimeriidae</taxon>
        <taxon>Eimeria</taxon>
    </lineage>
</organism>
<keyword evidence="2" id="KW-0812">Transmembrane</keyword>
<keyword evidence="2" id="KW-1133">Transmembrane helix</keyword>
<dbReference type="PANTHER" id="PTHR38483">
    <property type="entry name" value="CHROMOSOME 1, WHOLE GENOME SHOTGUN SEQUENCE"/>
    <property type="match status" value="1"/>
</dbReference>
<keyword evidence="2" id="KW-0472">Membrane</keyword>
<reference evidence="3" key="1">
    <citation type="submission" date="2013-10" db="EMBL/GenBank/DDBJ databases">
        <title>Genomic analysis of the causative agents of coccidiosis in chickens.</title>
        <authorList>
            <person name="Reid A.J."/>
            <person name="Blake D."/>
            <person name="Billington K."/>
            <person name="Browne H."/>
            <person name="Dunn M."/>
            <person name="Hung S."/>
            <person name="Kawahara F."/>
            <person name="Miranda-Saavedra D."/>
            <person name="Mourier T."/>
            <person name="Nagra H."/>
            <person name="Otto T.D."/>
            <person name="Rawlings N."/>
            <person name="Sanchez A."/>
            <person name="Sanders M."/>
            <person name="Subramaniam C."/>
            <person name="Tay Y."/>
            <person name="Dear P."/>
            <person name="Doerig C."/>
            <person name="Gruber A."/>
            <person name="Parkinson J."/>
            <person name="Shirley M."/>
            <person name="Wan K.L."/>
            <person name="Berriman M."/>
            <person name="Tomley F."/>
            <person name="Pain A."/>
        </authorList>
    </citation>
    <scope>NUCLEOTIDE SEQUENCE [LARGE SCALE GENOMIC DNA]</scope>
    <source>
        <strain evidence="3">Houghton</strain>
    </source>
</reference>
<dbReference type="EMBL" id="HG725606">
    <property type="protein sequence ID" value="CDJ68824.1"/>
    <property type="molecule type" value="Genomic_DNA"/>
</dbReference>
<reference evidence="3" key="2">
    <citation type="submission" date="2013-10" db="EMBL/GenBank/DDBJ databases">
        <authorList>
            <person name="Aslett M."/>
        </authorList>
    </citation>
    <scope>NUCLEOTIDE SEQUENCE [LARGE SCALE GENOMIC DNA]</scope>
    <source>
        <strain evidence="3">Houghton</strain>
    </source>
</reference>
<feature type="compositionally biased region" description="Low complexity" evidence="1">
    <location>
        <begin position="22"/>
        <end position="33"/>
    </location>
</feature>
<feature type="transmembrane region" description="Helical" evidence="2">
    <location>
        <begin position="193"/>
        <end position="214"/>
    </location>
</feature>
<dbReference type="PANTHER" id="PTHR38483:SF1">
    <property type="entry name" value="ION TRANSPORT DOMAIN-CONTAINING PROTEIN"/>
    <property type="match status" value="1"/>
</dbReference>
<dbReference type="GeneID" id="25476690"/>
<evidence type="ECO:0008006" key="5">
    <source>
        <dbReference type="Google" id="ProtNLM"/>
    </source>
</evidence>
<protein>
    <recommendedName>
        <fullName evidence="5">Ion transport domain-containing protein</fullName>
    </recommendedName>
</protein>
<dbReference type="VEuPathDB" id="ToxoDB:ENH_00065530"/>
<feature type="transmembrane region" description="Helical" evidence="2">
    <location>
        <begin position="220"/>
        <end position="240"/>
    </location>
</feature>
<dbReference type="Proteomes" id="UP000030754">
    <property type="component" value="Unassembled WGS sequence"/>
</dbReference>
<evidence type="ECO:0000313" key="3">
    <source>
        <dbReference type="EMBL" id="CDJ68824.1"/>
    </source>
</evidence>
<feature type="region of interest" description="Disordered" evidence="1">
    <location>
        <begin position="107"/>
        <end position="154"/>
    </location>
</feature>